<dbReference type="SUPFAM" id="SSF51735">
    <property type="entry name" value="NAD(P)-binding Rossmann-fold domains"/>
    <property type="match status" value="1"/>
</dbReference>
<dbReference type="InterPro" id="IPR036291">
    <property type="entry name" value="NAD(P)-bd_dom_sf"/>
</dbReference>
<dbReference type="InterPro" id="IPR023401">
    <property type="entry name" value="ODC_N"/>
</dbReference>
<gene>
    <name evidence="1" type="ORF">ABLG96_00525</name>
</gene>
<dbReference type="GO" id="GO:0005737">
    <property type="term" value="C:cytoplasm"/>
    <property type="evidence" value="ECO:0007669"/>
    <property type="project" value="TreeGrafter"/>
</dbReference>
<dbReference type="EMBL" id="CP159218">
    <property type="protein sequence ID" value="XCG63872.1"/>
    <property type="molecule type" value="Genomic_DNA"/>
</dbReference>
<name>A0AAU8DNN0_9ACTN</name>
<organism evidence="1">
    <name type="scientific">Nakamurella sp. A5-74</name>
    <dbReference type="NCBI Taxonomy" id="3158264"/>
    <lineage>
        <taxon>Bacteria</taxon>
        <taxon>Bacillati</taxon>
        <taxon>Actinomycetota</taxon>
        <taxon>Actinomycetes</taxon>
        <taxon>Nakamurellales</taxon>
        <taxon>Nakamurellaceae</taxon>
        <taxon>Nakamurella</taxon>
    </lineage>
</organism>
<accession>A0AAU8DNN0</accession>
<protein>
    <recommendedName>
        <fullName evidence="2">Ornithine cyclodeaminase family protein</fullName>
    </recommendedName>
</protein>
<evidence type="ECO:0000313" key="1">
    <source>
        <dbReference type="EMBL" id="XCG63872.1"/>
    </source>
</evidence>
<evidence type="ECO:0008006" key="2">
    <source>
        <dbReference type="Google" id="ProtNLM"/>
    </source>
</evidence>
<dbReference type="Gene3D" id="3.40.50.720">
    <property type="entry name" value="NAD(P)-binding Rossmann-like Domain"/>
    <property type="match status" value="1"/>
</dbReference>
<dbReference type="PANTHER" id="PTHR13812">
    <property type="entry name" value="KETIMINE REDUCTASE MU-CRYSTALLIN"/>
    <property type="match status" value="1"/>
</dbReference>
<sequence>MCYKSQDTWTSLGAGGLSRVEADPRGVGMPIYLTTKDLRPLLDSSEELDNVLAAIERSVLDQHQGPPGHVIFSGVPLAGEDQMLVSVNAAGTAPLTVRVFPAGWNRDSSASGTVMLAFDPQTGDLETIIQAAELNRLRTSIPVAVGARHLARKGSRVLGMLGSGDQARGTARTILRAVPSIEEIVVWSPTPKNREAYAAEQGARLGVPIRPVTTSDEVVAAADVLMMAGRIQPGDDAFDETLLKPGSTVLSMSGAAPRALAESPGLYVPTNRRPRPVAIGFLGQHAPRPMTPPEDVRVLADVITGARRARDQPDEILLWELANVYLWDQAIAAWVLDWVRRTGTGTQLS</sequence>
<dbReference type="Gene3D" id="3.30.1780.10">
    <property type="entry name" value="ornithine cyclodeaminase, domain 1"/>
    <property type="match status" value="1"/>
</dbReference>
<proteinExistence type="predicted"/>
<dbReference type="Pfam" id="PF02423">
    <property type="entry name" value="OCD_Mu_crystall"/>
    <property type="match status" value="1"/>
</dbReference>
<dbReference type="AlphaFoldDB" id="A0AAU8DNN0"/>
<dbReference type="RefSeq" id="WP_353649487.1">
    <property type="nucleotide sequence ID" value="NZ_CP159218.1"/>
</dbReference>
<reference evidence="1" key="1">
    <citation type="submission" date="2024-05" db="EMBL/GenBank/DDBJ databases">
        <authorList>
            <person name="Cai S.Y."/>
            <person name="Jin L.M."/>
            <person name="Li H.R."/>
        </authorList>
    </citation>
    <scope>NUCLEOTIDE SEQUENCE</scope>
    <source>
        <strain evidence="1">A5-74</strain>
    </source>
</reference>
<dbReference type="PANTHER" id="PTHR13812:SF19">
    <property type="entry name" value="KETIMINE REDUCTASE MU-CRYSTALLIN"/>
    <property type="match status" value="1"/>
</dbReference>
<dbReference type="InterPro" id="IPR003462">
    <property type="entry name" value="ODC_Mu_crystall"/>
</dbReference>